<comment type="similarity">
    <text evidence="1 5">Belongs to the Frigida family.</text>
</comment>
<dbReference type="InterPro" id="IPR012474">
    <property type="entry name" value="Frigida"/>
</dbReference>
<evidence type="ECO:0000256" key="2">
    <source>
        <dbReference type="ARBA" id="ARBA00022473"/>
    </source>
</evidence>
<dbReference type="GO" id="GO:0030154">
    <property type="term" value="P:cell differentiation"/>
    <property type="evidence" value="ECO:0007669"/>
    <property type="project" value="UniProtKB-KW"/>
</dbReference>
<name>A0A164XN67_DAUCS</name>
<feature type="region of interest" description="Disordered" evidence="6">
    <location>
        <begin position="369"/>
        <end position="449"/>
    </location>
</feature>
<dbReference type="Gramene" id="KZM93385">
    <property type="protein sequence ID" value="KZM93385"/>
    <property type="gene ID" value="DCAR_016630"/>
</dbReference>
<proteinExistence type="inferred from homology"/>
<evidence type="ECO:0000313" key="7">
    <source>
        <dbReference type="EMBL" id="WOG99653.1"/>
    </source>
</evidence>
<dbReference type="PANTHER" id="PTHR31791">
    <property type="entry name" value="FRIGIDA-LIKE PROTEIN 3-RELATED"/>
    <property type="match status" value="1"/>
</dbReference>
<dbReference type="EMBL" id="CP093347">
    <property type="protein sequence ID" value="WOG99653.1"/>
    <property type="molecule type" value="Genomic_DNA"/>
</dbReference>
<dbReference type="KEGG" id="dcr:108219940"/>
<gene>
    <name evidence="7" type="ORF">DCAR_0519007</name>
</gene>
<evidence type="ECO:0000256" key="3">
    <source>
        <dbReference type="ARBA" id="ARBA00022782"/>
    </source>
</evidence>
<dbReference type="PANTHER" id="PTHR31791:SF47">
    <property type="entry name" value="INACTIVE FRIGIDA-LIKE PROTEIN 2"/>
    <property type="match status" value="1"/>
</dbReference>
<keyword evidence="8" id="KW-1185">Reference proteome</keyword>
<dbReference type="OrthoDB" id="1166059at2759"/>
<feature type="compositionally biased region" description="Polar residues" evidence="6">
    <location>
        <begin position="81"/>
        <end position="105"/>
    </location>
</feature>
<reference evidence="7" key="1">
    <citation type="journal article" date="2016" name="Nat. Genet.">
        <title>A high-quality carrot genome assembly provides new insights into carotenoid accumulation and asterid genome evolution.</title>
        <authorList>
            <person name="Iorizzo M."/>
            <person name="Ellison S."/>
            <person name="Senalik D."/>
            <person name="Zeng P."/>
            <person name="Satapoomin P."/>
            <person name="Huang J."/>
            <person name="Bowman M."/>
            <person name="Iovene M."/>
            <person name="Sanseverino W."/>
            <person name="Cavagnaro P."/>
            <person name="Yildiz M."/>
            <person name="Macko-Podgorni A."/>
            <person name="Moranska E."/>
            <person name="Grzebelus E."/>
            <person name="Grzebelus D."/>
            <person name="Ashrafi H."/>
            <person name="Zheng Z."/>
            <person name="Cheng S."/>
            <person name="Spooner D."/>
            <person name="Van Deynze A."/>
            <person name="Simon P."/>
        </authorList>
    </citation>
    <scope>NUCLEOTIDE SEQUENCE</scope>
    <source>
        <tissue evidence="7">Leaf</tissue>
    </source>
</reference>
<dbReference type="AlphaFoldDB" id="A0A164XN67"/>
<reference evidence="7" key="2">
    <citation type="submission" date="2022-03" db="EMBL/GenBank/DDBJ databases">
        <title>Draft title - Genomic analysis of global carrot germplasm unveils the trajectory of domestication and the origin of high carotenoid orange carrot.</title>
        <authorList>
            <person name="Iorizzo M."/>
            <person name="Ellison S."/>
            <person name="Senalik D."/>
            <person name="Macko-Podgorni A."/>
            <person name="Grzebelus D."/>
            <person name="Bostan H."/>
            <person name="Rolling W."/>
            <person name="Curaba J."/>
            <person name="Simon P."/>
        </authorList>
    </citation>
    <scope>NUCLEOTIDE SEQUENCE</scope>
    <source>
        <tissue evidence="7">Leaf</tissue>
    </source>
</reference>
<evidence type="ECO:0000313" key="8">
    <source>
        <dbReference type="Proteomes" id="UP000077755"/>
    </source>
</evidence>
<protein>
    <recommendedName>
        <fullName evidence="5">FRIGIDA-like protein</fullName>
    </recommendedName>
</protein>
<dbReference type="Proteomes" id="UP000077755">
    <property type="component" value="Chromosome 5"/>
</dbReference>
<accession>A0A164XN67</accession>
<dbReference type="Pfam" id="PF07899">
    <property type="entry name" value="Frigida"/>
    <property type="match status" value="1"/>
</dbReference>
<evidence type="ECO:0000256" key="5">
    <source>
        <dbReference type="RuleBase" id="RU364012"/>
    </source>
</evidence>
<dbReference type="GO" id="GO:0009908">
    <property type="term" value="P:flower development"/>
    <property type="evidence" value="ECO:0007669"/>
    <property type="project" value="UniProtKB-KW"/>
</dbReference>
<feature type="compositionally biased region" description="Polar residues" evidence="6">
    <location>
        <begin position="392"/>
        <end position="406"/>
    </location>
</feature>
<evidence type="ECO:0000256" key="1">
    <source>
        <dbReference type="ARBA" id="ARBA00008956"/>
    </source>
</evidence>
<organism evidence="7 8">
    <name type="scientific">Daucus carota subsp. sativus</name>
    <name type="common">Carrot</name>
    <dbReference type="NCBI Taxonomy" id="79200"/>
    <lineage>
        <taxon>Eukaryota</taxon>
        <taxon>Viridiplantae</taxon>
        <taxon>Streptophyta</taxon>
        <taxon>Embryophyta</taxon>
        <taxon>Tracheophyta</taxon>
        <taxon>Spermatophyta</taxon>
        <taxon>Magnoliopsida</taxon>
        <taxon>eudicotyledons</taxon>
        <taxon>Gunneridae</taxon>
        <taxon>Pentapetalae</taxon>
        <taxon>asterids</taxon>
        <taxon>campanulids</taxon>
        <taxon>Apiales</taxon>
        <taxon>Apiaceae</taxon>
        <taxon>Apioideae</taxon>
        <taxon>Scandiceae</taxon>
        <taxon>Daucinae</taxon>
        <taxon>Daucus</taxon>
        <taxon>Daucus sect. Daucus</taxon>
    </lineage>
</organism>
<sequence>MGTTMKAISAAMKLIDVKKQNLKKAFDDLQSHSSWLPSSTLTWSQIDTHFTCLHSSLEHQFQFLQSLESQPQSLESKPQFLESQPQSLESKPQSLESNSIPPKSLTRTARPQLKSLCHTMDALALRNYVIHHHRQRDSIRLELADAFAASPDPASLVLDTMDGFSSTNDLELRRTCVMFLEELMQLKPEIKGECREKAMILAIDCKEMLSTVTSINNNTFGLLGFLLLVSVYGLRHAFSLHQLTDYVVYVAKNKMAVPLCRLLDFGDNITGIIEKLISKGNHIIAVKFIYEFEMTKQFPPVPLLEEYAMESKSVVHKIRMSGDVNSHKMRDVTLNELDRLKSVVKCVEDYKLASEFPKLNALMQRIRKLEREKPNKKRAGAASASVHEKQAKLQNSSITNHSQTEQDGAVPATKRNTVQEKQSNLQKETAFDRMQPADPASVTTRDSSNLRIPETAVTSAIPSYQQPNPYAAAPIGPYGMVGSNPDFDTYASAHMGSYALTTSSHENPANFYPSGSQIPGETYGMTGLSSGMYEQSEPPMSFNSNIPAPSSSLCPPGSQMPAGYYDGNTAYGGYSWAPEYHPSYYPQ</sequence>
<keyword evidence="2 5" id="KW-0217">Developmental protein</keyword>
<keyword evidence="3 5" id="KW-0221">Differentiation</keyword>
<keyword evidence="4 5" id="KW-0287">Flowering</keyword>
<feature type="region of interest" description="Disordered" evidence="6">
    <location>
        <begin position="74"/>
        <end position="105"/>
    </location>
</feature>
<feature type="compositionally biased region" description="Polar residues" evidence="6">
    <location>
        <begin position="414"/>
        <end position="427"/>
    </location>
</feature>
<dbReference type="OMA" id="CERMDGK"/>
<evidence type="ECO:0000256" key="6">
    <source>
        <dbReference type="SAM" id="MobiDB-lite"/>
    </source>
</evidence>
<evidence type="ECO:0000256" key="4">
    <source>
        <dbReference type="ARBA" id="ARBA00023089"/>
    </source>
</evidence>